<evidence type="ECO:0000256" key="9">
    <source>
        <dbReference type="RuleBase" id="RU003612"/>
    </source>
</evidence>
<dbReference type="GO" id="GO:0005886">
    <property type="term" value="C:plasma membrane"/>
    <property type="evidence" value="ECO:0007669"/>
    <property type="project" value="UniProtKB-SubCell"/>
</dbReference>
<dbReference type="SMART" id="SM00771">
    <property type="entry name" value="ZipA_C"/>
    <property type="match status" value="1"/>
</dbReference>
<feature type="compositionally biased region" description="Basic and acidic residues" evidence="10">
    <location>
        <begin position="151"/>
        <end position="162"/>
    </location>
</feature>
<evidence type="ECO:0000256" key="8">
    <source>
        <dbReference type="HAMAP-Rule" id="MF_00509"/>
    </source>
</evidence>
<dbReference type="PANTHER" id="PTHR38685:SF1">
    <property type="entry name" value="CELL DIVISION PROTEIN ZIPA"/>
    <property type="match status" value="1"/>
</dbReference>
<dbReference type="HAMAP" id="MF_00509">
    <property type="entry name" value="ZipA"/>
    <property type="match status" value="1"/>
</dbReference>
<evidence type="ECO:0000256" key="1">
    <source>
        <dbReference type="ARBA" id="ARBA00022475"/>
    </source>
</evidence>
<keyword evidence="4 8" id="KW-0812">Transmembrane</keyword>
<dbReference type="EMBL" id="CP154858">
    <property type="protein sequence ID" value="XDT73696.1"/>
    <property type="molecule type" value="Genomic_DNA"/>
</dbReference>
<name>A0AB39V0V4_9GAMM</name>
<protein>
    <recommendedName>
        <fullName evidence="8 9">Cell division protein ZipA</fullName>
    </recommendedName>
</protein>
<keyword evidence="7 8" id="KW-0131">Cell cycle</keyword>
<evidence type="ECO:0000256" key="7">
    <source>
        <dbReference type="ARBA" id="ARBA00023306"/>
    </source>
</evidence>
<comment type="similarity">
    <text evidence="8 9">Belongs to the ZipA family.</text>
</comment>
<feature type="domain" description="ZipA C-terminal FtsZ-binding" evidence="11">
    <location>
        <begin position="170"/>
        <end position="300"/>
    </location>
</feature>
<dbReference type="GO" id="GO:0032153">
    <property type="term" value="C:cell division site"/>
    <property type="evidence" value="ECO:0007669"/>
    <property type="project" value="UniProtKB-UniRule"/>
</dbReference>
<keyword evidence="1 8" id="KW-1003">Cell membrane</keyword>
<dbReference type="GO" id="GO:0043093">
    <property type="term" value="P:FtsZ-dependent cytokinesis"/>
    <property type="evidence" value="ECO:0007669"/>
    <property type="project" value="UniProtKB-UniRule"/>
</dbReference>
<evidence type="ECO:0000313" key="12">
    <source>
        <dbReference type="EMBL" id="XDT73696.1"/>
    </source>
</evidence>
<dbReference type="RefSeq" id="WP_369602679.1">
    <property type="nucleotide sequence ID" value="NZ_CP154858.1"/>
</dbReference>
<evidence type="ECO:0000256" key="10">
    <source>
        <dbReference type="SAM" id="MobiDB-lite"/>
    </source>
</evidence>
<dbReference type="KEGG" id="tcd:AAIA72_06935"/>
<dbReference type="InterPro" id="IPR007449">
    <property type="entry name" value="ZipA_FtsZ-bd_C"/>
</dbReference>
<keyword evidence="2 8" id="KW-0997">Cell inner membrane</keyword>
<evidence type="ECO:0000256" key="5">
    <source>
        <dbReference type="ARBA" id="ARBA00022989"/>
    </source>
</evidence>
<comment type="function">
    <text evidence="8 9">Essential cell division protein that stabilizes the FtsZ protofilaments by cross-linking them and that serves as a cytoplasmic membrane anchor for the Z ring. Also required for the recruitment to the septal ring of downstream cell division proteins.</text>
</comment>
<evidence type="ECO:0000256" key="6">
    <source>
        <dbReference type="ARBA" id="ARBA00023136"/>
    </source>
</evidence>
<dbReference type="AlphaFoldDB" id="A0AB39V0V4"/>
<keyword evidence="5 8" id="KW-1133">Transmembrane helix</keyword>
<dbReference type="Gene3D" id="3.30.1400.10">
    <property type="entry name" value="ZipA, C-terminal FtsZ-binding domain"/>
    <property type="match status" value="1"/>
</dbReference>
<dbReference type="InterPro" id="IPR011919">
    <property type="entry name" value="Cell_div_ZipA"/>
</dbReference>
<gene>
    <name evidence="8 12" type="primary">zipA</name>
    <name evidence="12" type="ORF">AAIA72_06935</name>
</gene>
<reference evidence="12" key="1">
    <citation type="submission" date="2024-05" db="EMBL/GenBank/DDBJ databases">
        <title>Genome sequencing of novel strain.</title>
        <authorList>
            <person name="Ganbat D."/>
            <person name="Ganbat S."/>
            <person name="Lee S.-J."/>
        </authorList>
    </citation>
    <scope>NUCLEOTIDE SEQUENCE</scope>
    <source>
        <strain evidence="12">SMD15-11</strain>
    </source>
</reference>
<dbReference type="GO" id="GO:0000917">
    <property type="term" value="P:division septum assembly"/>
    <property type="evidence" value="ECO:0007669"/>
    <property type="project" value="TreeGrafter"/>
</dbReference>
<feature type="region of interest" description="Disordered" evidence="10">
    <location>
        <begin position="136"/>
        <end position="164"/>
    </location>
</feature>
<feature type="compositionally biased region" description="Basic and acidic residues" evidence="10">
    <location>
        <begin position="69"/>
        <end position="80"/>
    </location>
</feature>
<comment type="subunit">
    <text evidence="8">Interacts with FtsZ via their C-terminal domains.</text>
</comment>
<evidence type="ECO:0000256" key="4">
    <source>
        <dbReference type="ARBA" id="ARBA00022692"/>
    </source>
</evidence>
<dbReference type="NCBIfam" id="TIGR02205">
    <property type="entry name" value="septum_zipA"/>
    <property type="match status" value="1"/>
</dbReference>
<dbReference type="Pfam" id="PF04354">
    <property type="entry name" value="ZipA_C"/>
    <property type="match status" value="1"/>
</dbReference>
<dbReference type="SUPFAM" id="SSF64383">
    <property type="entry name" value="Cell-division protein ZipA, C-terminal domain"/>
    <property type="match status" value="1"/>
</dbReference>
<feature type="region of interest" description="Disordered" evidence="10">
    <location>
        <begin position="42"/>
        <end position="99"/>
    </location>
</feature>
<keyword evidence="6 8" id="KW-0472">Membrane</keyword>
<sequence length="316" mass="34933">MDSSLREWLVIIGLIIIVAVAIDGWRRVRRARLDSREIAAGMGGEVSGTPLDEDYNPELPNGGYRVIRPRSESEGEDRLAPLDGQKQSGSSSADADELPGVMTGLHAERGDFEMCEEAAGLNAEDISTDTVAPGSVRTTVENEGSGNRGVEPSRERVHHDPDSGLAPVEAEQFIMIHLVSREREGFRGTAIQSIAEACGMTLNPQGLYVRHELDTGVGPVQFSMANASESGRFDELDLESTRIRGLIFFVGLPGPQDPMRAFDYMLEMARYLADKLDGELRDEHQSVMTQQTVDYCRQRIQEFLRREKLAGQGRKR</sequence>
<evidence type="ECO:0000259" key="11">
    <source>
        <dbReference type="SMART" id="SM00771"/>
    </source>
</evidence>
<organism evidence="12">
    <name type="scientific">Thermohahella caldifontis</name>
    <dbReference type="NCBI Taxonomy" id="3142973"/>
    <lineage>
        <taxon>Bacteria</taxon>
        <taxon>Pseudomonadati</taxon>
        <taxon>Pseudomonadota</taxon>
        <taxon>Gammaproteobacteria</taxon>
        <taxon>Oceanospirillales</taxon>
        <taxon>Hahellaceae</taxon>
        <taxon>Thermohahella</taxon>
    </lineage>
</organism>
<accession>A0AB39V0V4</accession>
<feature type="transmembrane region" description="Helical" evidence="8">
    <location>
        <begin position="6"/>
        <end position="25"/>
    </location>
</feature>
<proteinExistence type="inferred from homology"/>
<evidence type="ECO:0000256" key="2">
    <source>
        <dbReference type="ARBA" id="ARBA00022519"/>
    </source>
</evidence>
<feature type="compositionally biased region" description="Polar residues" evidence="10">
    <location>
        <begin position="136"/>
        <end position="145"/>
    </location>
</feature>
<dbReference type="PANTHER" id="PTHR38685">
    <property type="entry name" value="CELL DIVISION PROTEIN ZIPA"/>
    <property type="match status" value="1"/>
</dbReference>
<evidence type="ECO:0000256" key="3">
    <source>
        <dbReference type="ARBA" id="ARBA00022618"/>
    </source>
</evidence>
<keyword evidence="3 8" id="KW-0132">Cell division</keyword>
<comment type="subcellular location">
    <subcellularLocation>
        <location evidence="8">Cell inner membrane</location>
        <topology evidence="8">Single-pass type I membrane protein</topology>
    </subcellularLocation>
    <text evidence="8">Localizes to the Z ring in an FtsZ-dependent manner.</text>
</comment>
<dbReference type="InterPro" id="IPR036765">
    <property type="entry name" value="ZipA_FtsZ-bd_C_sf"/>
</dbReference>